<evidence type="ECO:0000313" key="3">
    <source>
        <dbReference type="Proteomes" id="UP001302676"/>
    </source>
</evidence>
<dbReference type="GeneID" id="87818958"/>
<reference evidence="2" key="2">
    <citation type="submission" date="2023-05" db="EMBL/GenBank/DDBJ databases">
        <authorList>
            <consortium name="Lawrence Berkeley National Laboratory"/>
            <person name="Steindorff A."/>
            <person name="Hensen N."/>
            <person name="Bonometti L."/>
            <person name="Westerberg I."/>
            <person name="Brannstrom I.O."/>
            <person name="Guillou S."/>
            <person name="Cros-Aarteil S."/>
            <person name="Calhoun S."/>
            <person name="Haridas S."/>
            <person name="Kuo A."/>
            <person name="Mondo S."/>
            <person name="Pangilinan J."/>
            <person name="Riley R."/>
            <person name="Labutti K."/>
            <person name="Andreopoulos B."/>
            <person name="Lipzen A."/>
            <person name="Chen C."/>
            <person name="Yanf M."/>
            <person name="Daum C."/>
            <person name="Ng V."/>
            <person name="Clum A."/>
            <person name="Ohm R."/>
            <person name="Martin F."/>
            <person name="Silar P."/>
            <person name="Natvig D."/>
            <person name="Lalanne C."/>
            <person name="Gautier V."/>
            <person name="Ament-Velasquez S.L."/>
            <person name="Kruys A."/>
            <person name="Hutchinson M.I."/>
            <person name="Powell A.J."/>
            <person name="Barry K."/>
            <person name="Miller A.N."/>
            <person name="Grigoriev I.V."/>
            <person name="Debuchy R."/>
            <person name="Gladieux P."/>
            <person name="Thoren M.H."/>
            <person name="Johannesson H."/>
        </authorList>
    </citation>
    <scope>NUCLEOTIDE SEQUENCE</scope>
    <source>
        <strain evidence="2">CBS 141.50</strain>
    </source>
</reference>
<dbReference type="SMART" id="SM01152">
    <property type="entry name" value="DUF167"/>
    <property type="match status" value="1"/>
</dbReference>
<accession>A0AAN6UV51</accession>
<dbReference type="EMBL" id="MU853666">
    <property type="protein sequence ID" value="KAK4139391.1"/>
    <property type="molecule type" value="Genomic_DNA"/>
</dbReference>
<dbReference type="NCBIfam" id="TIGR00251">
    <property type="entry name" value="DUF167 family protein"/>
    <property type="match status" value="1"/>
</dbReference>
<proteinExistence type="inferred from homology"/>
<dbReference type="InterPro" id="IPR036591">
    <property type="entry name" value="YggU-like_sf"/>
</dbReference>
<dbReference type="RefSeq" id="XP_062632762.1">
    <property type="nucleotide sequence ID" value="XM_062782345.1"/>
</dbReference>
<dbReference type="SUPFAM" id="SSF69786">
    <property type="entry name" value="YggU-like"/>
    <property type="match status" value="1"/>
</dbReference>
<evidence type="ECO:0000256" key="1">
    <source>
        <dbReference type="ARBA" id="ARBA00010364"/>
    </source>
</evidence>
<comment type="caution">
    <text evidence="2">The sequence shown here is derived from an EMBL/GenBank/DDBJ whole genome shotgun (WGS) entry which is preliminary data.</text>
</comment>
<reference evidence="2" key="1">
    <citation type="journal article" date="2023" name="Mol. Phylogenet. Evol.">
        <title>Genome-scale phylogeny and comparative genomics of the fungal order Sordariales.</title>
        <authorList>
            <person name="Hensen N."/>
            <person name="Bonometti L."/>
            <person name="Westerberg I."/>
            <person name="Brannstrom I.O."/>
            <person name="Guillou S."/>
            <person name="Cros-Aarteil S."/>
            <person name="Calhoun S."/>
            <person name="Haridas S."/>
            <person name="Kuo A."/>
            <person name="Mondo S."/>
            <person name="Pangilinan J."/>
            <person name="Riley R."/>
            <person name="LaButti K."/>
            <person name="Andreopoulos B."/>
            <person name="Lipzen A."/>
            <person name="Chen C."/>
            <person name="Yan M."/>
            <person name="Daum C."/>
            <person name="Ng V."/>
            <person name="Clum A."/>
            <person name="Steindorff A."/>
            <person name="Ohm R.A."/>
            <person name="Martin F."/>
            <person name="Silar P."/>
            <person name="Natvig D.O."/>
            <person name="Lalanne C."/>
            <person name="Gautier V."/>
            <person name="Ament-Velasquez S.L."/>
            <person name="Kruys A."/>
            <person name="Hutchinson M.I."/>
            <person name="Powell A.J."/>
            <person name="Barry K."/>
            <person name="Miller A.N."/>
            <person name="Grigoriev I.V."/>
            <person name="Debuchy R."/>
            <person name="Gladieux P."/>
            <person name="Hiltunen Thoren M."/>
            <person name="Johannesson H."/>
        </authorList>
    </citation>
    <scope>NUCLEOTIDE SEQUENCE</scope>
    <source>
        <strain evidence="2">CBS 141.50</strain>
    </source>
</reference>
<dbReference type="InterPro" id="IPR003746">
    <property type="entry name" value="DUF167"/>
</dbReference>
<dbReference type="Proteomes" id="UP001302676">
    <property type="component" value="Unassembled WGS sequence"/>
</dbReference>
<keyword evidence="3" id="KW-1185">Reference proteome</keyword>
<dbReference type="Gene3D" id="3.30.1200.10">
    <property type="entry name" value="YggU-like"/>
    <property type="match status" value="1"/>
</dbReference>
<gene>
    <name evidence="2" type="ORF">C8A04DRAFT_33142</name>
</gene>
<dbReference type="PANTHER" id="PTHR13420:SF7">
    <property type="entry name" value="UPF0235 PROTEIN C15ORF40"/>
    <property type="match status" value="1"/>
</dbReference>
<dbReference type="GO" id="GO:0005737">
    <property type="term" value="C:cytoplasm"/>
    <property type="evidence" value="ECO:0007669"/>
    <property type="project" value="TreeGrafter"/>
</dbReference>
<evidence type="ECO:0000313" key="2">
    <source>
        <dbReference type="EMBL" id="KAK4139391.1"/>
    </source>
</evidence>
<sequence>MASRAIWYELAAKQAARNTLFLRCDITTGAPTSRQGIIAITEPAIKISVAAPARERRANHAVVKVLAEALNLRESNVQIIRGIKSRVKTFTAQGWWIDEPGEDRCLRRVLEYLEEARLNGGRRR</sequence>
<dbReference type="Pfam" id="PF02594">
    <property type="entry name" value="DUF167"/>
    <property type="match status" value="1"/>
</dbReference>
<evidence type="ECO:0008006" key="4">
    <source>
        <dbReference type="Google" id="ProtNLM"/>
    </source>
</evidence>
<comment type="similarity">
    <text evidence="1">Belongs to the UPF0235 family.</text>
</comment>
<organism evidence="2 3">
    <name type="scientific">Dichotomopilus funicola</name>
    <dbReference type="NCBI Taxonomy" id="1934379"/>
    <lineage>
        <taxon>Eukaryota</taxon>
        <taxon>Fungi</taxon>
        <taxon>Dikarya</taxon>
        <taxon>Ascomycota</taxon>
        <taxon>Pezizomycotina</taxon>
        <taxon>Sordariomycetes</taxon>
        <taxon>Sordariomycetidae</taxon>
        <taxon>Sordariales</taxon>
        <taxon>Chaetomiaceae</taxon>
        <taxon>Dichotomopilus</taxon>
    </lineage>
</organism>
<dbReference type="AlphaFoldDB" id="A0AAN6UV51"/>
<protein>
    <recommendedName>
        <fullName evidence="4">DUF167 domain-containing protein</fullName>
    </recommendedName>
</protein>
<name>A0AAN6UV51_9PEZI</name>
<dbReference type="PANTHER" id="PTHR13420">
    <property type="entry name" value="UPF0235 PROTEIN C15ORF40"/>
    <property type="match status" value="1"/>
</dbReference>